<dbReference type="InterPro" id="IPR050855">
    <property type="entry name" value="NDM-1-like"/>
</dbReference>
<keyword evidence="2" id="KW-0732">Signal</keyword>
<dbReference type="Gene3D" id="3.60.15.10">
    <property type="entry name" value="Ribonuclease Z/Hydroxyacylglutathione hydrolase-like"/>
    <property type="match status" value="1"/>
</dbReference>
<reference evidence="4" key="1">
    <citation type="submission" date="2020-09" db="EMBL/GenBank/DDBJ databases">
        <title>Genome seq and assembly of Limnohabitants sp.</title>
        <authorList>
            <person name="Chhetri G."/>
        </authorList>
    </citation>
    <scope>NUCLEOTIDE SEQUENCE</scope>
    <source>
        <strain evidence="4">JUR4</strain>
    </source>
</reference>
<feature type="signal peptide" evidence="2">
    <location>
        <begin position="1"/>
        <end position="18"/>
    </location>
</feature>
<gene>
    <name evidence="4" type="ORF">IC609_04810</name>
</gene>
<evidence type="ECO:0000256" key="2">
    <source>
        <dbReference type="SAM" id="SignalP"/>
    </source>
</evidence>
<feature type="domain" description="Metallo-beta-lactamase" evidence="3">
    <location>
        <begin position="52"/>
        <end position="234"/>
    </location>
</feature>
<dbReference type="InterPro" id="IPR036866">
    <property type="entry name" value="RibonucZ/Hydroxyglut_hydro"/>
</dbReference>
<dbReference type="AlphaFoldDB" id="A0A927ILF1"/>
<dbReference type="PANTHER" id="PTHR42951">
    <property type="entry name" value="METALLO-BETA-LACTAMASE DOMAIN-CONTAINING"/>
    <property type="match status" value="1"/>
</dbReference>
<sequence length="322" mass="34768">MRRLVTCALFGVTASVQAGSCGASGVSVQPVLPGVSVVHGRWRAVDPLTPDHIATTVVLGQGSELTVLDPGPTVAQGRGLARALRCVRTQRVVRLVNSHAHAEQTLANAAFAAPIAATAATRAAMQGRCPSCLSSMRVDLGPAALRGTRIRLPNEQLRDGEWLQAGGRAWQVVEMPLAHTESDLVLWNADERIALAGPLVDGVRLVLAQGSVQGWLDALERMASMRPQWLIGQHLVVQGDAVPQALAAQRQALCHLVHQAWQGLEKGWTESEVLQQATDWAGSEAERRLRRFNLLRVWREMEGRWIAQQSMPSACSAPDVGR</sequence>
<evidence type="ECO:0000259" key="3">
    <source>
        <dbReference type="SMART" id="SM00849"/>
    </source>
</evidence>
<protein>
    <recommendedName>
        <fullName evidence="3">Metallo-beta-lactamase domain-containing protein</fullName>
    </recommendedName>
</protein>
<name>A0A927ILF1_9BURK</name>
<dbReference type="RefSeq" id="WP_225223983.1">
    <property type="nucleotide sequence ID" value="NZ_JACYFT010000001.1"/>
</dbReference>
<proteinExistence type="inferred from homology"/>
<dbReference type="PANTHER" id="PTHR42951:SF4">
    <property type="entry name" value="ACYL-COENZYME A THIOESTERASE MBLAC2"/>
    <property type="match status" value="1"/>
</dbReference>
<comment type="caution">
    <text evidence="4">The sequence shown here is derived from an EMBL/GenBank/DDBJ whole genome shotgun (WGS) entry which is preliminary data.</text>
</comment>
<dbReference type="Pfam" id="PF00753">
    <property type="entry name" value="Lactamase_B"/>
    <property type="match status" value="1"/>
</dbReference>
<comment type="similarity">
    <text evidence="1">Belongs to the metallo-beta-lactamase superfamily. Class-B beta-lactamase family.</text>
</comment>
<organism evidence="4 5">
    <name type="scientific">Limnohabitans radicicola</name>
    <dbReference type="NCBI Taxonomy" id="2771427"/>
    <lineage>
        <taxon>Bacteria</taxon>
        <taxon>Pseudomonadati</taxon>
        <taxon>Pseudomonadota</taxon>
        <taxon>Betaproteobacteria</taxon>
        <taxon>Burkholderiales</taxon>
        <taxon>Comamonadaceae</taxon>
        <taxon>Limnohabitans</taxon>
    </lineage>
</organism>
<accession>A0A927ILF1</accession>
<dbReference type="InterPro" id="IPR001279">
    <property type="entry name" value="Metallo-B-lactamas"/>
</dbReference>
<dbReference type="SUPFAM" id="SSF56281">
    <property type="entry name" value="Metallo-hydrolase/oxidoreductase"/>
    <property type="match status" value="1"/>
</dbReference>
<dbReference type="SMART" id="SM00849">
    <property type="entry name" value="Lactamase_B"/>
    <property type="match status" value="1"/>
</dbReference>
<evidence type="ECO:0000256" key="1">
    <source>
        <dbReference type="ARBA" id="ARBA00005250"/>
    </source>
</evidence>
<dbReference type="GO" id="GO:0017001">
    <property type="term" value="P:antibiotic catabolic process"/>
    <property type="evidence" value="ECO:0007669"/>
    <property type="project" value="UniProtKB-ARBA"/>
</dbReference>
<keyword evidence="5" id="KW-1185">Reference proteome</keyword>
<dbReference type="Proteomes" id="UP000647424">
    <property type="component" value="Unassembled WGS sequence"/>
</dbReference>
<feature type="chain" id="PRO_5038013042" description="Metallo-beta-lactamase domain-containing protein" evidence="2">
    <location>
        <begin position="19"/>
        <end position="322"/>
    </location>
</feature>
<dbReference type="EMBL" id="JACYFT010000001">
    <property type="protein sequence ID" value="MBD8049852.1"/>
    <property type="molecule type" value="Genomic_DNA"/>
</dbReference>
<evidence type="ECO:0000313" key="4">
    <source>
        <dbReference type="EMBL" id="MBD8049852.1"/>
    </source>
</evidence>
<evidence type="ECO:0000313" key="5">
    <source>
        <dbReference type="Proteomes" id="UP000647424"/>
    </source>
</evidence>